<keyword evidence="1" id="KW-0812">Transmembrane</keyword>
<dbReference type="Proteomes" id="UP000176914">
    <property type="component" value="Unassembled WGS sequence"/>
</dbReference>
<comment type="caution">
    <text evidence="3">The sequence shown here is derived from an EMBL/GenBank/DDBJ whole genome shotgun (WGS) entry which is preliminary data.</text>
</comment>
<evidence type="ECO:0000313" key="3">
    <source>
        <dbReference type="EMBL" id="OGG69144.1"/>
    </source>
</evidence>
<protein>
    <submittedName>
        <fullName evidence="3">Uncharacterized protein</fullName>
    </submittedName>
</protein>
<feature type="signal peptide" evidence="2">
    <location>
        <begin position="1"/>
        <end position="20"/>
    </location>
</feature>
<dbReference type="EMBL" id="MFLL01000018">
    <property type="protein sequence ID" value="OGG69144.1"/>
    <property type="molecule type" value="Genomic_DNA"/>
</dbReference>
<organism evidence="3 4">
    <name type="scientific">Candidatus Kaiserbacteria bacterium RIFCSPHIGHO2_02_FULL_55_25</name>
    <dbReference type="NCBI Taxonomy" id="1798498"/>
    <lineage>
        <taxon>Bacteria</taxon>
        <taxon>Candidatus Kaiseribacteriota</taxon>
    </lineage>
</organism>
<evidence type="ECO:0000256" key="1">
    <source>
        <dbReference type="SAM" id="Phobius"/>
    </source>
</evidence>
<keyword evidence="1" id="KW-1133">Transmembrane helix</keyword>
<evidence type="ECO:0000313" key="4">
    <source>
        <dbReference type="Proteomes" id="UP000176914"/>
    </source>
</evidence>
<sequence>MKFLRALLLALLLLPTVALASAPRTFEELANLIVAILDSGVGLLVLAGIVIYFYGVSTNILKMSDEGGKTARAYFVWGILVIFIMVSIWGILDLLQNTLFGNNPYNPTTGESESPASFQVPQTFE</sequence>
<proteinExistence type="predicted"/>
<feature type="chain" id="PRO_5009524078" evidence="2">
    <location>
        <begin position="21"/>
        <end position="125"/>
    </location>
</feature>
<keyword evidence="1" id="KW-0472">Membrane</keyword>
<feature type="transmembrane region" description="Helical" evidence="1">
    <location>
        <begin position="30"/>
        <end position="54"/>
    </location>
</feature>
<reference evidence="3 4" key="1">
    <citation type="journal article" date="2016" name="Nat. Commun.">
        <title>Thousands of microbial genomes shed light on interconnected biogeochemical processes in an aquifer system.</title>
        <authorList>
            <person name="Anantharaman K."/>
            <person name="Brown C.T."/>
            <person name="Hug L.A."/>
            <person name="Sharon I."/>
            <person name="Castelle C.J."/>
            <person name="Probst A.J."/>
            <person name="Thomas B.C."/>
            <person name="Singh A."/>
            <person name="Wilkins M.J."/>
            <person name="Karaoz U."/>
            <person name="Brodie E.L."/>
            <person name="Williams K.H."/>
            <person name="Hubbard S.S."/>
            <person name="Banfield J.F."/>
        </authorList>
    </citation>
    <scope>NUCLEOTIDE SEQUENCE [LARGE SCALE GENOMIC DNA]</scope>
</reference>
<accession>A0A1F6E615</accession>
<evidence type="ECO:0000256" key="2">
    <source>
        <dbReference type="SAM" id="SignalP"/>
    </source>
</evidence>
<dbReference type="AlphaFoldDB" id="A0A1F6E615"/>
<name>A0A1F6E615_9BACT</name>
<gene>
    <name evidence="3" type="ORF">A3C20_03340</name>
</gene>
<keyword evidence="2" id="KW-0732">Signal</keyword>
<feature type="transmembrane region" description="Helical" evidence="1">
    <location>
        <begin position="74"/>
        <end position="92"/>
    </location>
</feature>